<feature type="transmembrane region" description="Helical" evidence="5">
    <location>
        <begin position="249"/>
        <end position="267"/>
    </location>
</feature>
<dbReference type="Gene3D" id="1.20.1250.20">
    <property type="entry name" value="MFS general substrate transporter like domains"/>
    <property type="match status" value="1"/>
</dbReference>
<keyword evidence="2 5" id="KW-0812">Transmembrane</keyword>
<feature type="transmembrane region" description="Helical" evidence="5">
    <location>
        <begin position="74"/>
        <end position="100"/>
    </location>
</feature>
<evidence type="ECO:0000313" key="7">
    <source>
        <dbReference type="Proteomes" id="UP000286045"/>
    </source>
</evidence>
<dbReference type="PANTHER" id="PTHR23501:SF199">
    <property type="entry name" value="MFS EFFLUX TRANSPORTER INPD-RELATED"/>
    <property type="match status" value="1"/>
</dbReference>
<organism evidence="6 7">
    <name type="scientific">Xylaria grammica</name>
    <dbReference type="NCBI Taxonomy" id="363999"/>
    <lineage>
        <taxon>Eukaryota</taxon>
        <taxon>Fungi</taxon>
        <taxon>Dikarya</taxon>
        <taxon>Ascomycota</taxon>
        <taxon>Pezizomycotina</taxon>
        <taxon>Sordariomycetes</taxon>
        <taxon>Xylariomycetidae</taxon>
        <taxon>Xylariales</taxon>
        <taxon>Xylariaceae</taxon>
        <taxon>Xylaria</taxon>
    </lineage>
</organism>
<gene>
    <name evidence="6" type="ORF">EKO27_g6821</name>
</gene>
<feature type="transmembrane region" description="Helical" evidence="5">
    <location>
        <begin position="204"/>
        <end position="224"/>
    </location>
</feature>
<keyword evidence="3 5" id="KW-1133">Transmembrane helix</keyword>
<dbReference type="SUPFAM" id="SSF103473">
    <property type="entry name" value="MFS general substrate transporter"/>
    <property type="match status" value="1"/>
</dbReference>
<keyword evidence="4 5" id="KW-0472">Membrane</keyword>
<reference evidence="6 7" key="1">
    <citation type="submission" date="2018-12" db="EMBL/GenBank/DDBJ databases">
        <title>Draft genome sequence of Xylaria grammica IHI A82.</title>
        <authorList>
            <person name="Buettner E."/>
            <person name="Kellner H."/>
        </authorList>
    </citation>
    <scope>NUCLEOTIDE SEQUENCE [LARGE SCALE GENOMIC DNA]</scope>
    <source>
        <strain evidence="6 7">IHI A82</strain>
    </source>
</reference>
<evidence type="ECO:0000256" key="1">
    <source>
        <dbReference type="ARBA" id="ARBA00004141"/>
    </source>
</evidence>
<feature type="transmembrane region" description="Helical" evidence="5">
    <location>
        <begin position="344"/>
        <end position="364"/>
    </location>
</feature>
<evidence type="ECO:0008006" key="8">
    <source>
        <dbReference type="Google" id="ProtNLM"/>
    </source>
</evidence>
<proteinExistence type="predicted"/>
<feature type="transmembrane region" description="Helical" evidence="5">
    <location>
        <begin position="279"/>
        <end position="300"/>
    </location>
</feature>
<evidence type="ECO:0000256" key="3">
    <source>
        <dbReference type="ARBA" id="ARBA00022989"/>
    </source>
</evidence>
<protein>
    <recommendedName>
        <fullName evidence="8">Major facilitator superfamily (MFS) profile domain-containing protein</fullName>
    </recommendedName>
</protein>
<keyword evidence="7" id="KW-1185">Reference proteome</keyword>
<dbReference type="GO" id="GO:0022857">
    <property type="term" value="F:transmembrane transporter activity"/>
    <property type="evidence" value="ECO:0007669"/>
    <property type="project" value="InterPro"/>
</dbReference>
<comment type="caution">
    <text evidence="6">The sequence shown here is derived from an EMBL/GenBank/DDBJ whole genome shotgun (WGS) entry which is preliminary data.</text>
</comment>
<dbReference type="CDD" id="cd17502">
    <property type="entry name" value="MFS_Azr1_MDR_like"/>
    <property type="match status" value="1"/>
</dbReference>
<evidence type="ECO:0000256" key="2">
    <source>
        <dbReference type="ARBA" id="ARBA00022692"/>
    </source>
</evidence>
<comment type="subcellular location">
    <subcellularLocation>
        <location evidence="1">Membrane</location>
        <topology evidence="1">Multi-pass membrane protein</topology>
    </subcellularLocation>
</comment>
<dbReference type="Pfam" id="PF07690">
    <property type="entry name" value="MFS_1"/>
    <property type="match status" value="1"/>
</dbReference>
<feature type="transmembrane region" description="Helical" evidence="5">
    <location>
        <begin position="172"/>
        <end position="192"/>
    </location>
</feature>
<dbReference type="InterPro" id="IPR036259">
    <property type="entry name" value="MFS_trans_sf"/>
</dbReference>
<feature type="transmembrane region" description="Helical" evidence="5">
    <location>
        <begin position="504"/>
        <end position="525"/>
    </location>
</feature>
<dbReference type="AlphaFoldDB" id="A0A439D1E9"/>
<evidence type="ECO:0000313" key="6">
    <source>
        <dbReference type="EMBL" id="RWA08285.1"/>
    </source>
</evidence>
<accession>A0A439D1E9</accession>
<dbReference type="PANTHER" id="PTHR23501">
    <property type="entry name" value="MAJOR FACILITATOR SUPERFAMILY"/>
    <property type="match status" value="1"/>
</dbReference>
<feature type="transmembrane region" description="Helical" evidence="5">
    <location>
        <begin position="370"/>
        <end position="388"/>
    </location>
</feature>
<feature type="transmembrane region" description="Helical" evidence="5">
    <location>
        <begin position="430"/>
        <end position="452"/>
    </location>
</feature>
<dbReference type="EMBL" id="RYZI01000208">
    <property type="protein sequence ID" value="RWA08285.1"/>
    <property type="molecule type" value="Genomic_DNA"/>
</dbReference>
<name>A0A439D1E9_9PEZI</name>
<dbReference type="Proteomes" id="UP000286045">
    <property type="component" value="Unassembled WGS sequence"/>
</dbReference>
<dbReference type="InterPro" id="IPR011701">
    <property type="entry name" value="MFS"/>
</dbReference>
<sequence length="544" mass="57982">MGSSGTRIDAESAQAHLSLEDGMPVCYTKYAISAEYTNEELSESAPNSVSGKHEKGSLKGAAEPDIKYPTGWRFAAIMVGLGLAVLCVSLDNTIIATAIPRITDEFNALQDVGWYGSAYLLTLCAFNLFFGRLYQRLSVKWTFLACLFLFELGLFSGSLVILAFAAPLEKRPIYTGLIAAVYGIASVVGPLLGGAITDHVTWRWCIYINLPLGGVTAFTLLFFFDSPRAQPRSAADSTWLQKIMTLDPIGTVLFLPSIISVLIALQWGGAIYPRNDGRVIDLLVVFGVLMLAFLGVQYSAGENGTVPPRIVKQRSIRSGALFSFLFQAVRGASATQSSVNSLPLMISFTLAATVAGGTVSTYGYYTPFMYGPAVLGSIGAGLMTTFTTDISTGKSIGYQIIFGTGMGIGMQQTINAASAVLPLADVATGTAVIIFAQMFGGSLFVSIAQNLFTNKLLEGLRTFPNPGIDPGSVVHVGATAIMQLVTDPVVLADVKEVYNNAVVWTFKVALITTALSLFGAIPMEWKSIKQSQKKTDTDVEAASA</sequence>
<feature type="transmembrane region" description="Helical" evidence="5">
    <location>
        <begin position="142"/>
        <end position="166"/>
    </location>
</feature>
<dbReference type="GO" id="GO:0005886">
    <property type="term" value="C:plasma membrane"/>
    <property type="evidence" value="ECO:0007669"/>
    <property type="project" value="TreeGrafter"/>
</dbReference>
<evidence type="ECO:0000256" key="5">
    <source>
        <dbReference type="SAM" id="Phobius"/>
    </source>
</evidence>
<evidence type="ECO:0000256" key="4">
    <source>
        <dbReference type="ARBA" id="ARBA00023136"/>
    </source>
</evidence>
<feature type="transmembrane region" description="Helical" evidence="5">
    <location>
        <begin position="112"/>
        <end position="130"/>
    </location>
</feature>